<keyword evidence="3" id="KW-0378">Hydrolase</keyword>
<keyword evidence="6" id="KW-0238">DNA-binding</keyword>
<dbReference type="InterPro" id="IPR027417">
    <property type="entry name" value="P-loop_NTPase"/>
</dbReference>
<dbReference type="Gene3D" id="2.30.30.940">
    <property type="match status" value="1"/>
</dbReference>
<proteinExistence type="predicted"/>
<dbReference type="PANTHER" id="PTHR47642">
    <property type="entry name" value="ATP-DEPENDENT DNA HELICASE"/>
    <property type="match status" value="1"/>
</dbReference>
<dbReference type="InterPro" id="IPR049163">
    <property type="entry name" value="Pif1-like_2B_dom"/>
</dbReference>
<dbReference type="Pfam" id="PF05970">
    <property type="entry name" value="PIF1"/>
    <property type="match status" value="1"/>
</dbReference>
<evidence type="ECO:0000256" key="2">
    <source>
        <dbReference type="ARBA" id="ARBA00022763"/>
    </source>
</evidence>
<dbReference type="AlphaFoldDB" id="A0A3N4NR10"/>
<feature type="domain" description="AAA+ ATPase" evidence="9">
    <location>
        <begin position="12"/>
        <end position="285"/>
    </location>
</feature>
<dbReference type="RefSeq" id="WP_123897138.1">
    <property type="nucleotide sequence ID" value="NZ_RPFJ01000006.1"/>
</dbReference>
<evidence type="ECO:0000256" key="8">
    <source>
        <dbReference type="ARBA" id="ARBA00023235"/>
    </source>
</evidence>
<evidence type="ECO:0000256" key="5">
    <source>
        <dbReference type="ARBA" id="ARBA00022840"/>
    </source>
</evidence>
<dbReference type="SMART" id="SM00382">
    <property type="entry name" value="AAA"/>
    <property type="match status" value="1"/>
</dbReference>
<dbReference type="GO" id="GO:0003678">
    <property type="term" value="F:DNA helicase activity"/>
    <property type="evidence" value="ECO:0007669"/>
    <property type="project" value="InterPro"/>
</dbReference>
<keyword evidence="5" id="KW-0067">ATP-binding</keyword>
<evidence type="ECO:0000259" key="9">
    <source>
        <dbReference type="SMART" id="SM00382"/>
    </source>
</evidence>
<dbReference type="SUPFAM" id="SSF52540">
    <property type="entry name" value="P-loop containing nucleoside triphosphate hydrolases"/>
    <property type="match status" value="2"/>
</dbReference>
<dbReference type="OrthoDB" id="9763659at2"/>
<keyword evidence="7" id="KW-0234">DNA repair</keyword>
<dbReference type="CDD" id="cd18037">
    <property type="entry name" value="DEXSc_Pif1_like"/>
    <property type="match status" value="1"/>
</dbReference>
<dbReference type="Gene3D" id="3.40.50.300">
    <property type="entry name" value="P-loop containing nucleotide triphosphate hydrolases"/>
    <property type="match status" value="1"/>
</dbReference>
<evidence type="ECO:0000313" key="10">
    <source>
        <dbReference type="EMBL" id="RPD98822.1"/>
    </source>
</evidence>
<evidence type="ECO:0000313" key="11">
    <source>
        <dbReference type="Proteomes" id="UP000270856"/>
    </source>
</evidence>
<dbReference type="InterPro" id="IPR051055">
    <property type="entry name" value="PIF1_helicase"/>
</dbReference>
<dbReference type="InterPro" id="IPR003593">
    <property type="entry name" value="AAA+_ATPase"/>
</dbReference>
<keyword evidence="8" id="KW-0413">Isomerase</keyword>
<organism evidence="10 11">
    <name type="scientific">Aureibaculum marinum</name>
    <dbReference type="NCBI Taxonomy" id="2487930"/>
    <lineage>
        <taxon>Bacteria</taxon>
        <taxon>Pseudomonadati</taxon>
        <taxon>Bacteroidota</taxon>
        <taxon>Flavobacteriia</taxon>
        <taxon>Flavobacteriales</taxon>
        <taxon>Flavobacteriaceae</taxon>
        <taxon>Aureibaculum</taxon>
    </lineage>
</organism>
<dbReference type="InterPro" id="IPR010285">
    <property type="entry name" value="DNA_helicase_pif1-like_DEAD"/>
</dbReference>
<dbReference type="GO" id="GO:0000723">
    <property type="term" value="P:telomere maintenance"/>
    <property type="evidence" value="ECO:0007669"/>
    <property type="project" value="InterPro"/>
</dbReference>
<dbReference type="Proteomes" id="UP000270856">
    <property type="component" value="Unassembled WGS sequence"/>
</dbReference>
<evidence type="ECO:0000256" key="1">
    <source>
        <dbReference type="ARBA" id="ARBA00022741"/>
    </source>
</evidence>
<evidence type="ECO:0000256" key="6">
    <source>
        <dbReference type="ARBA" id="ARBA00023125"/>
    </source>
</evidence>
<gene>
    <name evidence="10" type="ORF">EGM88_06440</name>
</gene>
<protein>
    <submittedName>
        <fullName evidence="10">Helicase</fullName>
    </submittedName>
</protein>
<reference evidence="10 11" key="1">
    <citation type="submission" date="2018-11" db="EMBL/GenBank/DDBJ databases">
        <title>Aureibaculum marinum gen. nov., sp. nov., a member of the family Flavobacteriaceae isolated from the Bohai Sea.</title>
        <authorList>
            <person name="Ji X."/>
        </authorList>
    </citation>
    <scope>NUCLEOTIDE SEQUENCE [LARGE SCALE GENOMIC DNA]</scope>
    <source>
        <strain evidence="10 11">BH-SD17</strain>
    </source>
</reference>
<dbReference type="GO" id="GO:0006281">
    <property type="term" value="P:DNA repair"/>
    <property type="evidence" value="ECO:0007669"/>
    <property type="project" value="InterPro"/>
</dbReference>
<accession>A0A3N4NR10</accession>
<evidence type="ECO:0000256" key="3">
    <source>
        <dbReference type="ARBA" id="ARBA00022801"/>
    </source>
</evidence>
<keyword evidence="11" id="KW-1185">Reference proteome</keyword>
<dbReference type="Pfam" id="PF21530">
    <property type="entry name" value="Pif1_2B_dom"/>
    <property type="match status" value="1"/>
</dbReference>
<dbReference type="Pfam" id="PF14493">
    <property type="entry name" value="HTH_40"/>
    <property type="match status" value="1"/>
</dbReference>
<keyword evidence="4 10" id="KW-0347">Helicase</keyword>
<keyword evidence="1" id="KW-0547">Nucleotide-binding</keyword>
<evidence type="ECO:0000256" key="4">
    <source>
        <dbReference type="ARBA" id="ARBA00022806"/>
    </source>
</evidence>
<dbReference type="EMBL" id="RPFJ01000006">
    <property type="protein sequence ID" value="RPD98822.1"/>
    <property type="molecule type" value="Genomic_DNA"/>
</dbReference>
<keyword evidence="2" id="KW-0227">DNA damage</keyword>
<dbReference type="PANTHER" id="PTHR47642:SF5">
    <property type="entry name" value="ATP-DEPENDENT DNA HELICASE"/>
    <property type="match status" value="1"/>
</dbReference>
<dbReference type="CDD" id="cd18809">
    <property type="entry name" value="SF1_C_RecD"/>
    <property type="match status" value="1"/>
</dbReference>
<dbReference type="InterPro" id="IPR029491">
    <property type="entry name" value="Helicase_HTH"/>
</dbReference>
<evidence type="ECO:0000256" key="7">
    <source>
        <dbReference type="ARBA" id="ARBA00023204"/>
    </source>
</evidence>
<name>A0A3N4NR10_9FLAO</name>
<sequence>MQQEKALAILKSGKNVFLTGSAGTGKTHVLNEYIKYLRARKVPVAVTASTGIAATHMNGMTIHSWAGIGVKEHLTQGNLVTMKTKKYLKKNLEKAQVLIIDEISMLHKNQLNLVDRVLRFFKENQEPFGGIQVVLSGDFFQLPPIGKYGEKSRDKFSFMSEAWVNANLNVCYLTEQYRQSDSKLNTILNEIRSGKVSQHNLKILEKATKNTLKNKEVPTKLFTHNVDVDKINIEYLAELEGRTRTFKATFKGNKKLIDSLKNSVLASENLQLKIGAKVMFVKNNTEKAFVNGTIGKITGFNEEGQPKVKIANGRIITVAKEDWSIQDDHNKVLASFSQFPLRLAWAITIHKCQGMTLDEAEIDLSKTFELGQGYVALSRLKKIENLLLKGFNEMALKVDPLAFKADIRFQELSEQIDKKYSINDLLKLAPAFIRKCGGTTNIKDIRKNSNKIKEKKTSQKSTYELTLSYLQQKKSITQIAEERGLTTNTINTHIIKILENFPNEDLSFYKPKKSILKKVKSVYDLQPKNKPVSSKVIFDALNSEVSYENIKLCIAFLK</sequence>
<comment type="caution">
    <text evidence="10">The sequence shown here is derived from an EMBL/GenBank/DDBJ whole genome shotgun (WGS) entry which is preliminary data.</text>
</comment>